<evidence type="ECO:0000256" key="3">
    <source>
        <dbReference type="SAM" id="SignalP"/>
    </source>
</evidence>
<gene>
    <name evidence="4" type="ORF">QCO44_03325</name>
</gene>
<feature type="signal peptide" evidence="3">
    <location>
        <begin position="1"/>
        <end position="31"/>
    </location>
</feature>
<evidence type="ECO:0000313" key="4">
    <source>
        <dbReference type="EMBL" id="MEX5284673.1"/>
    </source>
</evidence>
<accession>A0ABV3X3A8</accession>
<comment type="similarity">
    <text evidence="1">Belongs to the UPF0423 family.</text>
</comment>
<dbReference type="InterPro" id="IPR018470">
    <property type="entry name" value="Metal-bd_Tp34-typ"/>
</dbReference>
<dbReference type="InterPro" id="IPR038482">
    <property type="entry name" value="Tp34-type_sf"/>
</dbReference>
<sequence>MKMFKLKKLKSALAVCAVAASLFTFGGSASAAGFTEYPIGDEIENEANHFKVALVYFQPIEMLPAGMMLSPDKADMHIETDIHATEGNDTGFGVGEWIPYLTIHYKFTKRETGESVEGVFMPMNADDGPHYGANVKMLGAGTYDMHFSIESPYRQNYGLHVDEETGVKGRFWDEPVTMDWVFNYVPRRW</sequence>
<keyword evidence="2 3" id="KW-0732">Signal</keyword>
<proteinExistence type="inferred from homology"/>
<comment type="caution">
    <text evidence="4">The sequence shown here is derived from an EMBL/GenBank/DDBJ whole genome shotgun (WGS) entry which is preliminary data.</text>
</comment>
<evidence type="ECO:0000256" key="2">
    <source>
        <dbReference type="ARBA" id="ARBA00022729"/>
    </source>
</evidence>
<dbReference type="RefSeq" id="WP_006193836.1">
    <property type="nucleotide sequence ID" value="NZ_CP194411.1"/>
</dbReference>
<keyword evidence="5" id="KW-1185">Reference proteome</keyword>
<dbReference type="Pfam" id="PF10634">
    <property type="entry name" value="Iron_transport"/>
    <property type="match status" value="1"/>
</dbReference>
<dbReference type="PIRSF" id="PIRSF017018">
    <property type="entry name" value="Tp34"/>
    <property type="match status" value="1"/>
</dbReference>
<dbReference type="Gene3D" id="2.60.40.2480">
    <property type="entry name" value="Periplasmic metal-binding protein Tp34-type"/>
    <property type="match status" value="1"/>
</dbReference>
<reference evidence="4 5" key="1">
    <citation type="submission" date="2023-04" db="EMBL/GenBank/DDBJ databases">
        <title>Genome Sequence of Selenomonas sputigena ATCC 33150.</title>
        <authorList>
            <person name="Miller D.P."/>
            <person name="Anvari S."/>
            <person name="Polson S.W."/>
            <person name="Macdonald M."/>
            <person name="Mcdowell J.V."/>
        </authorList>
    </citation>
    <scope>NUCLEOTIDE SEQUENCE [LARGE SCALE GENOMIC DNA]</scope>
    <source>
        <strain evidence="4 5">ATCC 33150</strain>
    </source>
</reference>
<dbReference type="Proteomes" id="UP001559623">
    <property type="component" value="Unassembled WGS sequence"/>
</dbReference>
<evidence type="ECO:0000313" key="5">
    <source>
        <dbReference type="Proteomes" id="UP001559623"/>
    </source>
</evidence>
<protein>
    <submittedName>
        <fullName evidence="4">Iron transporter</fullName>
    </submittedName>
</protein>
<feature type="chain" id="PRO_5046789925" evidence="3">
    <location>
        <begin position="32"/>
        <end position="189"/>
    </location>
</feature>
<organism evidence="4 5">
    <name type="scientific">Selenomonas sputigena</name>
    <dbReference type="NCBI Taxonomy" id="69823"/>
    <lineage>
        <taxon>Bacteria</taxon>
        <taxon>Bacillati</taxon>
        <taxon>Bacillota</taxon>
        <taxon>Negativicutes</taxon>
        <taxon>Selenomonadales</taxon>
        <taxon>Selenomonadaceae</taxon>
        <taxon>Selenomonas</taxon>
    </lineage>
</organism>
<evidence type="ECO:0000256" key="1">
    <source>
        <dbReference type="ARBA" id="ARBA00010013"/>
    </source>
</evidence>
<dbReference type="EMBL" id="JARVLH010000002">
    <property type="protein sequence ID" value="MEX5284673.1"/>
    <property type="molecule type" value="Genomic_DNA"/>
</dbReference>
<name>A0ABV3X3A8_9FIRM</name>